<reference evidence="3" key="1">
    <citation type="journal article" date="2017" name="Nat. Ecol. Evol.">
        <title>Genome expansion and lineage-specific genetic innovations in the forest pathogenic fungi Armillaria.</title>
        <authorList>
            <person name="Sipos G."/>
            <person name="Prasanna A.N."/>
            <person name="Walter M.C."/>
            <person name="O'Connor E."/>
            <person name="Balint B."/>
            <person name="Krizsan K."/>
            <person name="Kiss B."/>
            <person name="Hess J."/>
            <person name="Varga T."/>
            <person name="Slot J."/>
            <person name="Riley R."/>
            <person name="Boka B."/>
            <person name="Rigling D."/>
            <person name="Barry K."/>
            <person name="Lee J."/>
            <person name="Mihaltcheva S."/>
            <person name="LaButti K."/>
            <person name="Lipzen A."/>
            <person name="Waldron R."/>
            <person name="Moloney N.M."/>
            <person name="Sperisen C."/>
            <person name="Kredics L."/>
            <person name="Vagvoelgyi C."/>
            <person name="Patrignani A."/>
            <person name="Fitzpatrick D."/>
            <person name="Nagy I."/>
            <person name="Doyle S."/>
            <person name="Anderson J.B."/>
            <person name="Grigoriev I.V."/>
            <person name="Gueldener U."/>
            <person name="Muensterkoetter M."/>
            <person name="Nagy L.G."/>
        </authorList>
    </citation>
    <scope>NUCLEOTIDE SEQUENCE [LARGE SCALE GENOMIC DNA]</scope>
    <source>
        <strain evidence="3">Ar21-2</strain>
    </source>
</reference>
<proteinExistence type="predicted"/>
<feature type="region of interest" description="Disordered" evidence="1">
    <location>
        <begin position="378"/>
        <end position="460"/>
    </location>
</feature>
<feature type="compositionally biased region" description="Polar residues" evidence="1">
    <location>
        <begin position="205"/>
        <end position="216"/>
    </location>
</feature>
<feature type="compositionally biased region" description="Acidic residues" evidence="1">
    <location>
        <begin position="657"/>
        <end position="670"/>
    </location>
</feature>
<feature type="compositionally biased region" description="Polar residues" evidence="1">
    <location>
        <begin position="141"/>
        <end position="163"/>
    </location>
</feature>
<evidence type="ECO:0000313" key="3">
    <source>
        <dbReference type="Proteomes" id="UP000217790"/>
    </source>
</evidence>
<protein>
    <submittedName>
        <fullName evidence="2">Uncharacterized protein</fullName>
    </submittedName>
</protein>
<sequence>MAEPTDPVELAKVQAQDLYNATAIAIEDLLDDFPNSTWDSTRMDTWLIDAVSHLATCEKYWSPAGVTSKAWYKLKYIAFARTEFNELVKQALDYELDVVLSMTGSWVVTPTPLPAPSKTMVPMPPPLKLTTPLLQKETTPAPQKQQSSVPVTPQRMSSSNVQASDPMRVNISRPSMPKFTAPSTAQRTGQSSMIQGKVTPRSMVDDNTSPSNSTEAFQKDCLPVQATRPEVLTTASSHALAIDAASHPTVIRGPDPNLSPLREGNIIVPSSDCQPLFLPGTDDEEEQIREDLVTGGTALFEDDGLADNISNLDNDEPVPPQDEPMDLDKDEPPSDDEEMSPPPTNIAHRLCQEPRISFVFDEITGDFVKSYPTIFLPRPTVPPASSQDLRRSARLHGSPVNPDATYLKAIQGSKVDVKKKKNKDAKGKDRATEAKVPHKRTRTEDNTTQLKDKPASKKPKLKETIIIDEDESAVATKVVRRRGPGLSRPPPVTLGVSGGGFSKKVPSSAKVVRNGVKSIGVLVVDQDFGNFVEVDKSYWSKAVMPFVGKWYTSACHHCQHLGTQCRKLLTHTVKCVCCHYSKLPCKVNGVATLNPVEHYHPKGYDAVNTFESTLNAIEVNNIAIAVITQQFLAGLNVVAHTDSIRAQASRLRGCLDPVEEDEDEEDDGQDAEDKAPDNVAEGISGPSKKGKNKSG</sequence>
<evidence type="ECO:0000313" key="2">
    <source>
        <dbReference type="EMBL" id="PBK91805.1"/>
    </source>
</evidence>
<gene>
    <name evidence="2" type="ORF">ARMGADRAFT_1081221</name>
</gene>
<feature type="compositionally biased region" description="Polar residues" evidence="1">
    <location>
        <begin position="181"/>
        <end position="194"/>
    </location>
</feature>
<dbReference type="AlphaFoldDB" id="A0A2H3D961"/>
<dbReference type="Proteomes" id="UP000217790">
    <property type="component" value="Unassembled WGS sequence"/>
</dbReference>
<dbReference type="STRING" id="47427.A0A2H3D961"/>
<dbReference type="EMBL" id="KZ293660">
    <property type="protein sequence ID" value="PBK91805.1"/>
    <property type="molecule type" value="Genomic_DNA"/>
</dbReference>
<name>A0A2H3D961_ARMGA</name>
<organism evidence="2 3">
    <name type="scientific">Armillaria gallica</name>
    <name type="common">Bulbous honey fungus</name>
    <name type="synonym">Armillaria bulbosa</name>
    <dbReference type="NCBI Taxonomy" id="47427"/>
    <lineage>
        <taxon>Eukaryota</taxon>
        <taxon>Fungi</taxon>
        <taxon>Dikarya</taxon>
        <taxon>Basidiomycota</taxon>
        <taxon>Agaricomycotina</taxon>
        <taxon>Agaricomycetes</taxon>
        <taxon>Agaricomycetidae</taxon>
        <taxon>Agaricales</taxon>
        <taxon>Marasmiineae</taxon>
        <taxon>Physalacriaceae</taxon>
        <taxon>Armillaria</taxon>
    </lineage>
</organism>
<feature type="region of interest" description="Disordered" evidence="1">
    <location>
        <begin position="136"/>
        <end position="222"/>
    </location>
</feature>
<accession>A0A2H3D961</accession>
<evidence type="ECO:0000256" key="1">
    <source>
        <dbReference type="SAM" id="MobiDB-lite"/>
    </source>
</evidence>
<dbReference type="InParanoid" id="A0A2H3D961"/>
<feature type="compositionally biased region" description="Basic and acidic residues" evidence="1">
    <location>
        <begin position="424"/>
        <end position="460"/>
    </location>
</feature>
<feature type="region of interest" description="Disordered" evidence="1">
    <location>
        <begin position="655"/>
        <end position="695"/>
    </location>
</feature>
<keyword evidence="3" id="KW-1185">Reference proteome</keyword>
<feature type="region of interest" description="Disordered" evidence="1">
    <location>
        <begin position="301"/>
        <end position="345"/>
    </location>
</feature>